<keyword evidence="3" id="KW-1185">Reference proteome</keyword>
<protein>
    <submittedName>
        <fullName evidence="2">Uncharacterized protein</fullName>
    </submittedName>
</protein>
<evidence type="ECO:0000313" key="3">
    <source>
        <dbReference type="Proteomes" id="UP001589575"/>
    </source>
</evidence>
<comment type="caution">
    <text evidence="2">The sequence shown here is derived from an EMBL/GenBank/DDBJ whole genome shotgun (WGS) entry which is preliminary data.</text>
</comment>
<evidence type="ECO:0000256" key="1">
    <source>
        <dbReference type="SAM" id="MobiDB-lite"/>
    </source>
</evidence>
<evidence type="ECO:0000313" key="2">
    <source>
        <dbReference type="EMBL" id="MFB9074391.1"/>
    </source>
</evidence>
<dbReference type="EMBL" id="JBHMFI010000002">
    <property type="protein sequence ID" value="MFB9074391.1"/>
    <property type="molecule type" value="Genomic_DNA"/>
</dbReference>
<name>A0ABV5G674_9MICC</name>
<proteinExistence type="predicted"/>
<accession>A0ABV5G674</accession>
<reference evidence="2 3" key="1">
    <citation type="submission" date="2024-09" db="EMBL/GenBank/DDBJ databases">
        <authorList>
            <person name="Sun Q."/>
            <person name="Mori K."/>
        </authorList>
    </citation>
    <scope>NUCLEOTIDE SEQUENCE [LARGE SCALE GENOMIC DNA]</scope>
    <source>
        <strain evidence="2 3">CCM 7609</strain>
    </source>
</reference>
<feature type="region of interest" description="Disordered" evidence="1">
    <location>
        <begin position="1"/>
        <end position="24"/>
    </location>
</feature>
<dbReference type="Proteomes" id="UP001589575">
    <property type="component" value="Unassembled WGS sequence"/>
</dbReference>
<gene>
    <name evidence="2" type="ORF">ACFFX0_25640</name>
</gene>
<organism evidence="2 3">
    <name type="scientific">Citricoccus parietis</name>
    <dbReference type="NCBI Taxonomy" id="592307"/>
    <lineage>
        <taxon>Bacteria</taxon>
        <taxon>Bacillati</taxon>
        <taxon>Actinomycetota</taxon>
        <taxon>Actinomycetes</taxon>
        <taxon>Micrococcales</taxon>
        <taxon>Micrococcaceae</taxon>
        <taxon>Citricoccus</taxon>
    </lineage>
</organism>
<sequence length="45" mass="5103">MRRASAAREASERIRSKPRCHVDKTSGCRDCTLSQEAEPSSPVRW</sequence>
<feature type="compositionally biased region" description="Basic and acidic residues" evidence="1">
    <location>
        <begin position="9"/>
        <end position="24"/>
    </location>
</feature>